<dbReference type="CDD" id="cd05228">
    <property type="entry name" value="AR_FR_like_1_SDR_e"/>
    <property type="match status" value="1"/>
</dbReference>
<dbReference type="InterPro" id="IPR001509">
    <property type="entry name" value="Epimerase_deHydtase"/>
</dbReference>
<dbReference type="RefSeq" id="WP_037927574.1">
    <property type="nucleotide sequence ID" value="NZ_CP054606.1"/>
</dbReference>
<dbReference type="OrthoDB" id="9798669at2"/>
<dbReference type="PANTHER" id="PTHR48079">
    <property type="entry name" value="PROTEIN YEEZ"/>
    <property type="match status" value="1"/>
</dbReference>
<reference evidence="2 3" key="1">
    <citation type="submission" date="2014-01" db="EMBL/GenBank/DDBJ databases">
        <title>Sulfitobacter sp. H3 (MCCC 1A00686) Genome Sequencing.</title>
        <authorList>
            <person name="Lai Q."/>
            <person name="Hong Z."/>
        </authorList>
    </citation>
    <scope>NUCLEOTIDE SEQUENCE [LARGE SCALE GENOMIC DNA]</scope>
    <source>
        <strain evidence="2 3">H3</strain>
    </source>
</reference>
<dbReference type="Pfam" id="PF01370">
    <property type="entry name" value="Epimerase"/>
    <property type="match status" value="1"/>
</dbReference>
<feature type="domain" description="NAD-dependent epimerase/dehydratase" evidence="1">
    <location>
        <begin position="9"/>
        <end position="236"/>
    </location>
</feature>
<dbReference type="GeneID" id="68872546"/>
<dbReference type="Proteomes" id="UP000027746">
    <property type="component" value="Unassembled WGS sequence"/>
</dbReference>
<name>A0A073J0Y5_9RHOB</name>
<accession>A0A073J0Y5</accession>
<dbReference type="EMBL" id="JAMD01000007">
    <property type="protein sequence ID" value="KEJ95356.1"/>
    <property type="molecule type" value="Genomic_DNA"/>
</dbReference>
<dbReference type="PANTHER" id="PTHR48079:SF6">
    <property type="entry name" value="NAD(P)-BINDING DOMAIN-CONTAINING PROTEIN-RELATED"/>
    <property type="match status" value="1"/>
</dbReference>
<organism evidence="2 3">
    <name type="scientific">Pseudosulfitobacter pseudonitzschiae</name>
    <dbReference type="NCBI Taxonomy" id="1402135"/>
    <lineage>
        <taxon>Bacteria</taxon>
        <taxon>Pseudomonadati</taxon>
        <taxon>Pseudomonadota</taxon>
        <taxon>Alphaproteobacteria</taxon>
        <taxon>Rhodobacterales</taxon>
        <taxon>Roseobacteraceae</taxon>
        <taxon>Pseudosulfitobacter</taxon>
    </lineage>
</organism>
<gene>
    <name evidence="2" type="ORF">SUH3_22785</name>
</gene>
<dbReference type="AlphaFoldDB" id="A0A073J0Y5"/>
<protein>
    <submittedName>
        <fullName evidence="2">Oxidoreductase</fullName>
    </submittedName>
</protein>
<keyword evidence="3" id="KW-1185">Reference proteome</keyword>
<dbReference type="Gene3D" id="3.40.50.720">
    <property type="entry name" value="NAD(P)-binding Rossmann-like Domain"/>
    <property type="match status" value="1"/>
</dbReference>
<evidence type="ECO:0000259" key="1">
    <source>
        <dbReference type="Pfam" id="PF01370"/>
    </source>
</evidence>
<evidence type="ECO:0000313" key="2">
    <source>
        <dbReference type="EMBL" id="KEJ95356.1"/>
    </source>
</evidence>
<dbReference type="InterPro" id="IPR051783">
    <property type="entry name" value="NAD(P)-dependent_oxidoreduct"/>
</dbReference>
<sequence>MMRDTKIAFVTGATGLLGNNLVRTLLAEGVQVRGLARSAEKARQQFGDLAGLEIVEGDMEDVAGFASALEGCDTLFHTAAYFRDSYYGGRHWAKLKAINVDATGRLLIAAHQAGIRQIVHTSSIAVVDGKKGQVVDETMKRPAKGADDYYRSKILSDRTVMAHLYRHPETFGVFVMPGWMHGPGDRGPTAAGQFTLDFMRGKLPGIPPATFAFVDARDVAQAELLALRQGRRGDHYLAAGRHVAMADLMQLYQGVTGVAAPKRKIPAAALWIIAGIQEAIARLTGRPALLSLAAVRNMRNEFEHSRFDPTKAQAELGLSFRPMEETIADEVAWYRVNGMLPAPATEARRRSRP</sequence>
<dbReference type="SUPFAM" id="SSF51735">
    <property type="entry name" value="NAD(P)-binding Rossmann-fold domains"/>
    <property type="match status" value="1"/>
</dbReference>
<dbReference type="GO" id="GO:0004029">
    <property type="term" value="F:aldehyde dehydrogenase (NAD+) activity"/>
    <property type="evidence" value="ECO:0007669"/>
    <property type="project" value="TreeGrafter"/>
</dbReference>
<comment type="caution">
    <text evidence="2">The sequence shown here is derived from an EMBL/GenBank/DDBJ whole genome shotgun (WGS) entry which is preliminary data.</text>
</comment>
<proteinExistence type="predicted"/>
<dbReference type="InterPro" id="IPR036291">
    <property type="entry name" value="NAD(P)-bd_dom_sf"/>
</dbReference>
<evidence type="ECO:0000313" key="3">
    <source>
        <dbReference type="Proteomes" id="UP000027746"/>
    </source>
</evidence>
<dbReference type="GO" id="GO:0005737">
    <property type="term" value="C:cytoplasm"/>
    <property type="evidence" value="ECO:0007669"/>
    <property type="project" value="TreeGrafter"/>
</dbReference>